<protein>
    <recommendedName>
        <fullName evidence="4">RING-type domain-containing protein</fullName>
    </recommendedName>
</protein>
<dbReference type="InterPro" id="IPR013083">
    <property type="entry name" value="Znf_RING/FYVE/PHD"/>
</dbReference>
<reference evidence="5 6" key="1">
    <citation type="journal article" date="2015" name="Genome Biol. Evol.">
        <title>Phylogenomic analyses indicate that early fungi evolved digesting cell walls of algal ancestors of land plants.</title>
        <authorList>
            <person name="Chang Y."/>
            <person name="Wang S."/>
            <person name="Sekimoto S."/>
            <person name="Aerts A.L."/>
            <person name="Choi C."/>
            <person name="Clum A."/>
            <person name="LaButti K.M."/>
            <person name="Lindquist E.A."/>
            <person name="Yee Ngan C."/>
            <person name="Ohm R.A."/>
            <person name="Salamov A.A."/>
            <person name="Grigoriev I.V."/>
            <person name="Spatafora J.W."/>
            <person name="Berbee M.L."/>
        </authorList>
    </citation>
    <scope>NUCLEOTIDE SEQUENCE [LARGE SCALE GENOMIC DNA]</scope>
    <source>
        <strain evidence="5 6">JEL478</strain>
    </source>
</reference>
<evidence type="ECO:0000256" key="2">
    <source>
        <dbReference type="SAM" id="MobiDB-lite"/>
    </source>
</evidence>
<dbReference type="InterPro" id="IPR001841">
    <property type="entry name" value="Znf_RING"/>
</dbReference>
<organism evidence="5 6">
    <name type="scientific">Gonapodya prolifera (strain JEL478)</name>
    <name type="common">Monoblepharis prolifera</name>
    <dbReference type="NCBI Taxonomy" id="1344416"/>
    <lineage>
        <taxon>Eukaryota</taxon>
        <taxon>Fungi</taxon>
        <taxon>Fungi incertae sedis</taxon>
        <taxon>Chytridiomycota</taxon>
        <taxon>Chytridiomycota incertae sedis</taxon>
        <taxon>Monoblepharidomycetes</taxon>
        <taxon>Monoblepharidales</taxon>
        <taxon>Gonapodyaceae</taxon>
        <taxon>Gonapodya</taxon>
    </lineage>
</organism>
<feature type="region of interest" description="Disordered" evidence="2">
    <location>
        <begin position="72"/>
        <end position="103"/>
    </location>
</feature>
<keyword evidence="3" id="KW-0812">Transmembrane</keyword>
<keyword evidence="3" id="KW-0472">Membrane</keyword>
<keyword evidence="1" id="KW-0862">Zinc</keyword>
<dbReference type="InterPro" id="IPR051826">
    <property type="entry name" value="E3_ubiquitin-ligase_domain"/>
</dbReference>
<dbReference type="SUPFAM" id="SSF57850">
    <property type="entry name" value="RING/U-box"/>
    <property type="match status" value="1"/>
</dbReference>
<sequence length="333" mass="36201">MSGQRAPTITGHTTADVSRLQRLLKRSSASRHQAERSATVAARIGLGLYFALVVLAGVVAAEGTLGIGSGEGDVGLGKPTSSPSASGTSSSLASSATHGTTPSALGSEDRGVMIIFAGLFGVGLVSTLMVLLVIFIRRIIHTRTVLAPLRAQNPSLYWRILLSNDAPSIAELGRRPPVGETLNLEALQKLDTERPEQRRHTSLSADARLVDARHTECPVCLDPLFAPNKVIRRLPCGHRFHTTCVDAWLVQRRGVCPVCRRDLTVVEGIEGAGERGSSREVEMERSADNDVRVQFWDYNSDWLRRRARRRGVTLRWAAACAGYSEGTSFRIRE</sequence>
<evidence type="ECO:0000256" key="1">
    <source>
        <dbReference type="PROSITE-ProRule" id="PRU00175"/>
    </source>
</evidence>
<name>A0A139AD25_GONPJ</name>
<dbReference type="GO" id="GO:0008270">
    <property type="term" value="F:zinc ion binding"/>
    <property type="evidence" value="ECO:0007669"/>
    <property type="project" value="UniProtKB-KW"/>
</dbReference>
<dbReference type="EMBL" id="KQ965767">
    <property type="protein sequence ID" value="KXS14670.1"/>
    <property type="molecule type" value="Genomic_DNA"/>
</dbReference>
<keyword evidence="3" id="KW-1133">Transmembrane helix</keyword>
<gene>
    <name evidence="5" type="ORF">M427DRAFT_70453</name>
</gene>
<dbReference type="GO" id="GO:0061630">
    <property type="term" value="F:ubiquitin protein ligase activity"/>
    <property type="evidence" value="ECO:0007669"/>
    <property type="project" value="TreeGrafter"/>
</dbReference>
<keyword evidence="6" id="KW-1185">Reference proteome</keyword>
<dbReference type="AlphaFoldDB" id="A0A139AD25"/>
<evidence type="ECO:0000256" key="3">
    <source>
        <dbReference type="SAM" id="Phobius"/>
    </source>
</evidence>
<proteinExistence type="predicted"/>
<keyword evidence="1" id="KW-0479">Metal-binding</keyword>
<evidence type="ECO:0000313" key="6">
    <source>
        <dbReference type="Proteomes" id="UP000070544"/>
    </source>
</evidence>
<dbReference type="Pfam" id="PF13639">
    <property type="entry name" value="zf-RING_2"/>
    <property type="match status" value="1"/>
</dbReference>
<dbReference type="CDD" id="cd16473">
    <property type="entry name" value="RING-H2_RNF103"/>
    <property type="match status" value="1"/>
</dbReference>
<evidence type="ECO:0000313" key="5">
    <source>
        <dbReference type="EMBL" id="KXS14670.1"/>
    </source>
</evidence>
<dbReference type="SMART" id="SM00184">
    <property type="entry name" value="RING"/>
    <property type="match status" value="1"/>
</dbReference>
<feature type="transmembrane region" description="Helical" evidence="3">
    <location>
        <begin position="112"/>
        <end position="136"/>
    </location>
</feature>
<keyword evidence="1" id="KW-0863">Zinc-finger</keyword>
<dbReference type="PANTHER" id="PTHR22765">
    <property type="entry name" value="RING FINGER AND PROTEASE ASSOCIATED DOMAIN-CONTAINING"/>
    <property type="match status" value="1"/>
</dbReference>
<evidence type="ECO:0000259" key="4">
    <source>
        <dbReference type="PROSITE" id="PS50089"/>
    </source>
</evidence>
<feature type="domain" description="RING-type" evidence="4">
    <location>
        <begin position="217"/>
        <end position="260"/>
    </location>
</feature>
<dbReference type="Proteomes" id="UP000070544">
    <property type="component" value="Unassembled WGS sequence"/>
</dbReference>
<dbReference type="GO" id="GO:0006511">
    <property type="term" value="P:ubiquitin-dependent protein catabolic process"/>
    <property type="evidence" value="ECO:0007669"/>
    <property type="project" value="TreeGrafter"/>
</dbReference>
<feature type="compositionally biased region" description="Low complexity" evidence="2">
    <location>
        <begin position="79"/>
        <end position="101"/>
    </location>
</feature>
<feature type="transmembrane region" description="Helical" evidence="3">
    <location>
        <begin position="40"/>
        <end position="61"/>
    </location>
</feature>
<dbReference type="Gene3D" id="3.30.40.10">
    <property type="entry name" value="Zinc/RING finger domain, C3HC4 (zinc finger)"/>
    <property type="match status" value="1"/>
</dbReference>
<dbReference type="PROSITE" id="PS50089">
    <property type="entry name" value="ZF_RING_2"/>
    <property type="match status" value="1"/>
</dbReference>
<dbReference type="OrthoDB" id="8062037at2759"/>
<accession>A0A139AD25</accession>